<dbReference type="OrthoDB" id="331948at2759"/>
<dbReference type="EMBL" id="SJOL01003857">
    <property type="protein sequence ID" value="TGZ72313.1"/>
    <property type="molecule type" value="Genomic_DNA"/>
</dbReference>
<proteinExistence type="predicted"/>
<accession>A0A4S2M7D6</accession>
<evidence type="ECO:0000313" key="2">
    <source>
        <dbReference type="Proteomes" id="UP000308267"/>
    </source>
</evidence>
<keyword evidence="2" id="KW-1185">Reference proteome</keyword>
<dbReference type="STRING" id="147828.A0A4S2M7D6"/>
<comment type="caution">
    <text evidence="1">The sequence shown here is derived from an EMBL/GenBank/DDBJ whole genome shotgun (WGS) entry which is preliminary data.</text>
</comment>
<dbReference type="Proteomes" id="UP000308267">
    <property type="component" value="Unassembled WGS sequence"/>
</dbReference>
<name>A0A4S2M7D6_OPIFE</name>
<gene>
    <name evidence="1" type="ORF">CRM22_002164</name>
</gene>
<protein>
    <submittedName>
        <fullName evidence="1">Uncharacterized protein</fullName>
    </submittedName>
</protein>
<feature type="non-terminal residue" evidence="1">
    <location>
        <position position="1"/>
    </location>
</feature>
<evidence type="ECO:0000313" key="1">
    <source>
        <dbReference type="EMBL" id="TGZ72313.1"/>
    </source>
</evidence>
<sequence>YKSIVEDETAVESIQNRTRRGEIDLEADGFRRRLSKRALFQEVFGTGPVYLWLLPCHYLFQPSTSSDMLMAAPPHTIKTVRISLQEQPTHVDQLSESDDS</sequence>
<dbReference type="AlphaFoldDB" id="A0A4S2M7D6"/>
<organism evidence="1 2">
    <name type="scientific">Opisthorchis felineus</name>
    <dbReference type="NCBI Taxonomy" id="147828"/>
    <lineage>
        <taxon>Eukaryota</taxon>
        <taxon>Metazoa</taxon>
        <taxon>Spiralia</taxon>
        <taxon>Lophotrochozoa</taxon>
        <taxon>Platyhelminthes</taxon>
        <taxon>Trematoda</taxon>
        <taxon>Digenea</taxon>
        <taxon>Opisthorchiida</taxon>
        <taxon>Opisthorchiata</taxon>
        <taxon>Opisthorchiidae</taxon>
        <taxon>Opisthorchis</taxon>
    </lineage>
</organism>
<reference evidence="1 2" key="1">
    <citation type="journal article" date="2019" name="BMC Genomics">
        <title>New insights from Opisthorchis felineus genome: update on genomics of the epidemiologically important liver flukes.</title>
        <authorList>
            <person name="Ershov N.I."/>
            <person name="Mordvinov V.A."/>
            <person name="Prokhortchouk E.B."/>
            <person name="Pakharukova M.Y."/>
            <person name="Gunbin K.V."/>
            <person name="Ustyantsev K."/>
            <person name="Genaev M.A."/>
            <person name="Blinov A.G."/>
            <person name="Mazur A."/>
            <person name="Boulygina E."/>
            <person name="Tsygankova S."/>
            <person name="Khrameeva E."/>
            <person name="Chekanov N."/>
            <person name="Fan G."/>
            <person name="Xiao A."/>
            <person name="Zhang H."/>
            <person name="Xu X."/>
            <person name="Yang H."/>
            <person name="Solovyev V."/>
            <person name="Lee S.M."/>
            <person name="Liu X."/>
            <person name="Afonnikov D.A."/>
            <person name="Skryabin K.G."/>
        </authorList>
    </citation>
    <scope>NUCLEOTIDE SEQUENCE [LARGE SCALE GENOMIC DNA]</scope>
    <source>
        <strain evidence="1">AK-0245</strain>
        <tissue evidence="1">Whole organism</tissue>
    </source>
</reference>